<dbReference type="Gene3D" id="3.40.640.10">
    <property type="entry name" value="Type I PLP-dependent aspartate aminotransferase-like (Major domain)"/>
    <property type="match status" value="1"/>
</dbReference>
<name>T0TRC3_LACLC</name>
<dbReference type="EMBL" id="ATBB01000035">
    <property type="protein sequence ID" value="EQC58243.1"/>
    <property type="molecule type" value="Genomic_DNA"/>
</dbReference>
<evidence type="ECO:0000313" key="2">
    <source>
        <dbReference type="EMBL" id="EQC58243.1"/>
    </source>
</evidence>
<dbReference type="PANTHER" id="PTHR30244:SF34">
    <property type="entry name" value="DTDP-4-AMINO-4,6-DIDEOXYGALACTOSE TRANSAMINASE"/>
    <property type="match status" value="1"/>
</dbReference>
<evidence type="ECO:0000313" key="3">
    <source>
        <dbReference type="Proteomes" id="UP000015854"/>
    </source>
</evidence>
<dbReference type="InterPro" id="IPR015424">
    <property type="entry name" value="PyrdxlP-dep_Trfase"/>
</dbReference>
<dbReference type="InterPro" id="IPR015421">
    <property type="entry name" value="PyrdxlP-dep_Trfase_major"/>
</dbReference>
<dbReference type="Proteomes" id="UP000015854">
    <property type="component" value="Unassembled WGS sequence"/>
</dbReference>
<dbReference type="GO" id="GO:0008483">
    <property type="term" value="F:transaminase activity"/>
    <property type="evidence" value="ECO:0007669"/>
    <property type="project" value="TreeGrafter"/>
</dbReference>
<evidence type="ECO:0000256" key="1">
    <source>
        <dbReference type="RuleBase" id="RU004508"/>
    </source>
</evidence>
<organism evidence="2 3">
    <name type="scientific">Lactococcus cremoris subsp. cremoris TIFN6</name>
    <dbReference type="NCBI Taxonomy" id="1234876"/>
    <lineage>
        <taxon>Bacteria</taxon>
        <taxon>Bacillati</taxon>
        <taxon>Bacillota</taxon>
        <taxon>Bacilli</taxon>
        <taxon>Lactobacillales</taxon>
        <taxon>Streptococcaceae</taxon>
        <taxon>Lactococcus</taxon>
        <taxon>Lactococcus cremoris subsp. cremoris</taxon>
    </lineage>
</organism>
<reference evidence="2 3" key="1">
    <citation type="journal article" date="2013" name="ISME J.">
        <title>Multifactorial diversity sustains microbial community stability.</title>
        <authorList>
            <person name="Erkus O."/>
            <person name="de Jager V.C."/>
            <person name="Spus M."/>
            <person name="van Alen-Boerrigter I.J."/>
            <person name="van Rijswijck I.M."/>
            <person name="Hazelwood L."/>
            <person name="Janssen P.W."/>
            <person name="van Hijum S.A."/>
            <person name="Kleerebezem M."/>
            <person name="Smid E.J."/>
        </authorList>
    </citation>
    <scope>NUCLEOTIDE SEQUENCE [LARGE SCALE GENOMIC DNA]</scope>
    <source>
        <strain evidence="2 3">TIFN6</strain>
    </source>
</reference>
<accession>T0TRC3</accession>
<proteinExistence type="inferred from homology"/>
<dbReference type="AlphaFoldDB" id="T0TRC3"/>
<keyword evidence="1" id="KW-0663">Pyridoxal phosphate</keyword>
<dbReference type="GO" id="GO:0000271">
    <property type="term" value="P:polysaccharide biosynthetic process"/>
    <property type="evidence" value="ECO:0007669"/>
    <property type="project" value="TreeGrafter"/>
</dbReference>
<dbReference type="InterPro" id="IPR000653">
    <property type="entry name" value="DegT/StrS_aminotransferase"/>
</dbReference>
<gene>
    <name evidence="2" type="ORF">LLT6_09880</name>
</gene>
<dbReference type="PANTHER" id="PTHR30244">
    <property type="entry name" value="TRANSAMINASE"/>
    <property type="match status" value="1"/>
</dbReference>
<sequence length="401" mass="45450">MNFNLNKYIARPFSHKEVSVTRKLLKRGLDDAWKINGMFEEKFSQYMNCQHTLACSNGTAAMEEALWACGIKEGDEVVAPAMTYWASVFPAFILGAKIQYADIDPNTLCIDPYDIEKKITKKTKAIIVVHLYGHPCDMDRIISLAHKYGLKVIEDFSHAHGALYKGKKCGTIGDVGIASCMGEKAFYLPEGGVLCTNSDDIFEKACLFGHYRYIGMVENSRLEPGIVSRMDWNNLIGAPLGAVKDRMNPVSALIGIERLKHFERDMEEMRKAMLLFIKRLEESGYYYGHIIKEQDSSMGGWYSPVIFSKKNAQKVAGIVRSKGYNCQSGHRYFDLSTHPMNFKDFIRENIIDVTDDLVLKVQHSGIEDGADKIITIPRFTRFNKRVINKYADLYIKAAQEV</sequence>
<dbReference type="Pfam" id="PF01041">
    <property type="entry name" value="DegT_DnrJ_EryC1"/>
    <property type="match status" value="1"/>
</dbReference>
<dbReference type="SUPFAM" id="SSF53383">
    <property type="entry name" value="PLP-dependent transferases"/>
    <property type="match status" value="1"/>
</dbReference>
<comment type="similarity">
    <text evidence="1">Belongs to the DegT/DnrJ/EryC1 family.</text>
</comment>
<evidence type="ECO:0008006" key="4">
    <source>
        <dbReference type="Google" id="ProtNLM"/>
    </source>
</evidence>
<dbReference type="GO" id="GO:0030170">
    <property type="term" value="F:pyridoxal phosphate binding"/>
    <property type="evidence" value="ECO:0007669"/>
    <property type="project" value="TreeGrafter"/>
</dbReference>
<protein>
    <recommendedName>
        <fullName evidence="4">DegT/DnrJ/EryC1/StrS family aminotransferase</fullName>
    </recommendedName>
</protein>
<comment type="caution">
    <text evidence="2">The sequence shown here is derived from an EMBL/GenBank/DDBJ whole genome shotgun (WGS) entry which is preliminary data.</text>
</comment>
<dbReference type="PATRIC" id="fig|1234876.3.peg.205"/>